<evidence type="ECO:0000313" key="4">
    <source>
        <dbReference type="EMBL" id="RAP75602.1"/>
    </source>
</evidence>
<dbReference type="InterPro" id="IPR032816">
    <property type="entry name" value="VTT_dom"/>
</dbReference>
<dbReference type="Proteomes" id="UP000249260">
    <property type="component" value="Unassembled WGS sequence"/>
</dbReference>
<feature type="transmembrane region" description="Helical" evidence="2">
    <location>
        <begin position="26"/>
        <end position="51"/>
    </location>
</feature>
<dbReference type="PANTHER" id="PTHR42709">
    <property type="entry name" value="ALKALINE PHOSPHATASE LIKE PROTEIN"/>
    <property type="match status" value="1"/>
</dbReference>
<keyword evidence="2" id="KW-0812">Transmembrane</keyword>
<dbReference type="PANTHER" id="PTHR42709:SF8">
    <property type="entry name" value="UNDECAPRENYL PHOSPHATE TRANSPORTER A"/>
    <property type="match status" value="1"/>
</dbReference>
<reference evidence="4 5" key="1">
    <citation type="submission" date="2018-06" db="EMBL/GenBank/DDBJ databases">
        <title>Paenibacillus montanisoli sp. nov., isolated from mountain area soil.</title>
        <authorList>
            <person name="Wu M."/>
        </authorList>
    </citation>
    <scope>NUCLEOTIDE SEQUENCE [LARGE SCALE GENOMIC DNA]</scope>
    <source>
        <strain evidence="4 5">RA17</strain>
    </source>
</reference>
<feature type="domain" description="VTT" evidence="3">
    <location>
        <begin position="38"/>
        <end position="164"/>
    </location>
</feature>
<proteinExistence type="inferred from homology"/>
<evidence type="ECO:0000259" key="3">
    <source>
        <dbReference type="Pfam" id="PF09335"/>
    </source>
</evidence>
<protein>
    <submittedName>
        <fullName evidence="4">DedA family protein</fullName>
    </submittedName>
</protein>
<feature type="transmembrane region" description="Helical" evidence="2">
    <location>
        <begin position="141"/>
        <end position="160"/>
    </location>
</feature>
<feature type="transmembrane region" description="Helical" evidence="2">
    <location>
        <begin position="109"/>
        <end position="129"/>
    </location>
</feature>
<dbReference type="InterPro" id="IPR051311">
    <property type="entry name" value="DedA_domain"/>
</dbReference>
<accession>A0A328U0M9</accession>
<sequence>MIGVDGVAWFHELIDSLLQWIESLGYYGIVIGLLIEVIPSEIVLGYAGYLVHEGQISFLGAVIFGTIGAVGQQWILYAIGRYAGRPFFEKYGKFIKIKPKHLDIAEQWFMRYGSGIVFTARFVPVMRQVISVPAGIARMSFWKFTFLTTLASIPWSILFVSLGRSLGANWHNIDEKAAPYVQPAILVALALMIVYIIFKVMKRKGKSI</sequence>
<keyword evidence="5" id="KW-1185">Reference proteome</keyword>
<keyword evidence="2" id="KW-1133">Transmembrane helix</keyword>
<dbReference type="OrthoDB" id="9813426at2"/>
<evidence type="ECO:0000256" key="1">
    <source>
        <dbReference type="ARBA" id="ARBA00010792"/>
    </source>
</evidence>
<evidence type="ECO:0000256" key="2">
    <source>
        <dbReference type="SAM" id="Phobius"/>
    </source>
</evidence>
<dbReference type="EMBL" id="QLUW01000003">
    <property type="protein sequence ID" value="RAP75602.1"/>
    <property type="molecule type" value="Genomic_DNA"/>
</dbReference>
<evidence type="ECO:0000313" key="5">
    <source>
        <dbReference type="Proteomes" id="UP000249260"/>
    </source>
</evidence>
<name>A0A328U0M9_9BACL</name>
<dbReference type="AlphaFoldDB" id="A0A328U0M9"/>
<comment type="similarity">
    <text evidence="1">Belongs to the DedA family.</text>
</comment>
<keyword evidence="2" id="KW-0472">Membrane</keyword>
<comment type="caution">
    <text evidence="4">The sequence shown here is derived from an EMBL/GenBank/DDBJ whole genome shotgun (WGS) entry which is preliminary data.</text>
</comment>
<feature type="transmembrane region" description="Helical" evidence="2">
    <location>
        <begin position="180"/>
        <end position="198"/>
    </location>
</feature>
<organism evidence="4 5">
    <name type="scientific">Paenibacillus montanisoli</name>
    <dbReference type="NCBI Taxonomy" id="2081970"/>
    <lineage>
        <taxon>Bacteria</taxon>
        <taxon>Bacillati</taxon>
        <taxon>Bacillota</taxon>
        <taxon>Bacilli</taxon>
        <taxon>Bacillales</taxon>
        <taxon>Paenibacillaceae</taxon>
        <taxon>Paenibacillus</taxon>
    </lineage>
</organism>
<dbReference type="Pfam" id="PF09335">
    <property type="entry name" value="VTT_dom"/>
    <property type="match status" value="1"/>
</dbReference>
<dbReference type="RefSeq" id="WP_112884045.1">
    <property type="nucleotide sequence ID" value="NZ_QLUW01000003.1"/>
</dbReference>
<dbReference type="GO" id="GO:0005886">
    <property type="term" value="C:plasma membrane"/>
    <property type="evidence" value="ECO:0007669"/>
    <property type="project" value="TreeGrafter"/>
</dbReference>
<gene>
    <name evidence="4" type="ORF">DL346_18310</name>
</gene>
<feature type="transmembrane region" description="Helical" evidence="2">
    <location>
        <begin position="58"/>
        <end position="79"/>
    </location>
</feature>